<reference evidence="2 3" key="1">
    <citation type="journal article" date="2016" name="Mol. Biol. Evol.">
        <title>Comparative Genomics of Early-Diverging Mushroom-Forming Fungi Provides Insights into the Origins of Lignocellulose Decay Capabilities.</title>
        <authorList>
            <person name="Nagy L.G."/>
            <person name="Riley R."/>
            <person name="Tritt A."/>
            <person name="Adam C."/>
            <person name="Daum C."/>
            <person name="Floudas D."/>
            <person name="Sun H."/>
            <person name="Yadav J.S."/>
            <person name="Pangilinan J."/>
            <person name="Larsson K.H."/>
            <person name="Matsuura K."/>
            <person name="Barry K."/>
            <person name="Labutti K."/>
            <person name="Kuo R."/>
            <person name="Ohm R.A."/>
            <person name="Bhattacharya S.S."/>
            <person name="Shirouzu T."/>
            <person name="Yoshinaga Y."/>
            <person name="Martin F.M."/>
            <person name="Grigoriev I.V."/>
            <person name="Hibbett D.S."/>
        </authorList>
    </citation>
    <scope>NUCLEOTIDE SEQUENCE [LARGE SCALE GENOMIC DNA]</scope>
    <source>
        <strain evidence="2 3">HHB12733</strain>
    </source>
</reference>
<name>A0A165JYD0_9BASI</name>
<feature type="compositionally biased region" description="Basic and acidic residues" evidence="1">
    <location>
        <begin position="1"/>
        <end position="15"/>
    </location>
</feature>
<dbReference type="AlphaFoldDB" id="A0A165JYD0"/>
<organism evidence="2 3">
    <name type="scientific">Calocera cornea HHB12733</name>
    <dbReference type="NCBI Taxonomy" id="1353952"/>
    <lineage>
        <taxon>Eukaryota</taxon>
        <taxon>Fungi</taxon>
        <taxon>Dikarya</taxon>
        <taxon>Basidiomycota</taxon>
        <taxon>Agaricomycotina</taxon>
        <taxon>Dacrymycetes</taxon>
        <taxon>Dacrymycetales</taxon>
        <taxon>Dacrymycetaceae</taxon>
        <taxon>Calocera</taxon>
    </lineage>
</organism>
<dbReference type="EMBL" id="KV423916">
    <property type="protein sequence ID" value="KZT62432.1"/>
    <property type="molecule type" value="Genomic_DNA"/>
</dbReference>
<proteinExistence type="predicted"/>
<evidence type="ECO:0000313" key="2">
    <source>
        <dbReference type="EMBL" id="KZT62432.1"/>
    </source>
</evidence>
<dbReference type="InParanoid" id="A0A165JYD0"/>
<feature type="region of interest" description="Disordered" evidence="1">
    <location>
        <begin position="1"/>
        <end position="25"/>
    </location>
</feature>
<sequence length="102" mass="11813">MPRRLSEPELLTRAERTRRRQAAPRGMDPVMVRCRLLAVSREHESIAERPAQRCRQFLSGMIVQLLNAIRTGTIRIAISRARLCYFASDMSQPFTKMRDNVV</sequence>
<evidence type="ECO:0000313" key="3">
    <source>
        <dbReference type="Proteomes" id="UP000076842"/>
    </source>
</evidence>
<evidence type="ECO:0000256" key="1">
    <source>
        <dbReference type="SAM" id="MobiDB-lite"/>
    </source>
</evidence>
<keyword evidence="3" id="KW-1185">Reference proteome</keyword>
<accession>A0A165JYD0</accession>
<protein>
    <submittedName>
        <fullName evidence="2">Uncharacterized protein</fullName>
    </submittedName>
</protein>
<dbReference type="Proteomes" id="UP000076842">
    <property type="component" value="Unassembled WGS sequence"/>
</dbReference>
<gene>
    <name evidence="2" type="ORF">CALCODRAFT_203114</name>
</gene>